<feature type="transmembrane region" description="Helical" evidence="5">
    <location>
        <begin position="109"/>
        <end position="130"/>
    </location>
</feature>
<name>A0A4V2SK57_9BURK</name>
<keyword evidence="8" id="KW-1185">Reference proteome</keyword>
<reference evidence="7 8" key="1">
    <citation type="submission" date="2019-03" db="EMBL/GenBank/DDBJ databases">
        <title>Genomic Encyclopedia of Type Strains, Phase IV (KMG-IV): sequencing the most valuable type-strain genomes for metagenomic binning, comparative biology and taxonomic classification.</title>
        <authorList>
            <person name="Goeker M."/>
        </authorList>
    </citation>
    <scope>NUCLEOTIDE SEQUENCE [LARGE SCALE GENOMIC DNA]</scope>
    <source>
        <strain evidence="7 8">DSM 1837</strain>
    </source>
</reference>
<evidence type="ECO:0000256" key="2">
    <source>
        <dbReference type="ARBA" id="ARBA00022692"/>
    </source>
</evidence>
<evidence type="ECO:0000256" key="3">
    <source>
        <dbReference type="ARBA" id="ARBA00022989"/>
    </source>
</evidence>
<keyword evidence="4 5" id="KW-0472">Membrane</keyword>
<protein>
    <submittedName>
        <fullName evidence="7">Uncharacterized protein DUF4149</fullName>
    </submittedName>
</protein>
<keyword evidence="2 5" id="KW-0812">Transmembrane</keyword>
<evidence type="ECO:0000256" key="1">
    <source>
        <dbReference type="ARBA" id="ARBA00004370"/>
    </source>
</evidence>
<gene>
    <name evidence="7" type="ORF">EV674_10941</name>
</gene>
<sequence length="148" mass="15896">MTLRLPVLVAALWWGSLTTIGFLVVPLLFAHLPSPALAGGMAARLFAAQTWVSVACCMVLLMISRPKGSVTPYPWARAAIIFIVGGLLLALVSQFGVAPRIVARQDLRLWHTLGTVLYLVQWCCALVVLWRTLPRPEAPAAPTGGTAP</sequence>
<dbReference type="RefSeq" id="WP_119012799.1">
    <property type="nucleotide sequence ID" value="NZ_QXNC01000009.1"/>
</dbReference>
<feature type="transmembrane region" description="Helical" evidence="5">
    <location>
        <begin position="75"/>
        <end position="97"/>
    </location>
</feature>
<accession>A0A4V2SK57</accession>
<dbReference type="InterPro" id="IPR025423">
    <property type="entry name" value="TMEM205-like"/>
</dbReference>
<feature type="transmembrane region" description="Helical" evidence="5">
    <location>
        <begin position="41"/>
        <end position="63"/>
    </location>
</feature>
<evidence type="ECO:0000313" key="7">
    <source>
        <dbReference type="EMBL" id="TCP18246.1"/>
    </source>
</evidence>
<proteinExistence type="predicted"/>
<evidence type="ECO:0000313" key="8">
    <source>
        <dbReference type="Proteomes" id="UP000295182"/>
    </source>
</evidence>
<feature type="transmembrane region" description="Helical" evidence="5">
    <location>
        <begin position="7"/>
        <end position="29"/>
    </location>
</feature>
<organism evidence="7 8">
    <name type="scientific">Simplicispira metamorpha</name>
    <dbReference type="NCBI Taxonomy" id="80881"/>
    <lineage>
        <taxon>Bacteria</taxon>
        <taxon>Pseudomonadati</taxon>
        <taxon>Pseudomonadota</taxon>
        <taxon>Betaproteobacteria</taxon>
        <taxon>Burkholderiales</taxon>
        <taxon>Comamonadaceae</taxon>
        <taxon>Simplicispira</taxon>
    </lineage>
</organism>
<dbReference type="GO" id="GO:0016020">
    <property type="term" value="C:membrane"/>
    <property type="evidence" value="ECO:0007669"/>
    <property type="project" value="UniProtKB-SubCell"/>
</dbReference>
<feature type="domain" description="TMEM205-like" evidence="6">
    <location>
        <begin position="8"/>
        <end position="107"/>
    </location>
</feature>
<comment type="caution">
    <text evidence="7">The sequence shown here is derived from an EMBL/GenBank/DDBJ whole genome shotgun (WGS) entry which is preliminary data.</text>
</comment>
<evidence type="ECO:0000256" key="4">
    <source>
        <dbReference type="ARBA" id="ARBA00023136"/>
    </source>
</evidence>
<dbReference type="OrthoDB" id="5797290at2"/>
<dbReference type="Pfam" id="PF13664">
    <property type="entry name" value="DUF4149"/>
    <property type="match status" value="1"/>
</dbReference>
<comment type="subcellular location">
    <subcellularLocation>
        <location evidence="1">Membrane</location>
    </subcellularLocation>
</comment>
<evidence type="ECO:0000259" key="6">
    <source>
        <dbReference type="Pfam" id="PF13664"/>
    </source>
</evidence>
<evidence type="ECO:0000256" key="5">
    <source>
        <dbReference type="SAM" id="Phobius"/>
    </source>
</evidence>
<dbReference type="AlphaFoldDB" id="A0A4V2SK57"/>
<dbReference type="Proteomes" id="UP000295182">
    <property type="component" value="Unassembled WGS sequence"/>
</dbReference>
<dbReference type="EMBL" id="SLXH01000009">
    <property type="protein sequence ID" value="TCP18246.1"/>
    <property type="molecule type" value="Genomic_DNA"/>
</dbReference>
<keyword evidence="3 5" id="KW-1133">Transmembrane helix</keyword>